<dbReference type="SUPFAM" id="SSF47874">
    <property type="entry name" value="Annexin"/>
    <property type="match status" value="1"/>
</dbReference>
<dbReference type="InterPro" id="IPR018502">
    <property type="entry name" value="Annexin_repeat"/>
</dbReference>
<dbReference type="PRINTS" id="PR00196">
    <property type="entry name" value="ANNEXIN"/>
</dbReference>
<evidence type="ECO:0000256" key="1">
    <source>
        <dbReference type="ARBA" id="ARBA00007831"/>
    </source>
</evidence>
<protein>
    <recommendedName>
        <fullName evidence="6">Annexin</fullName>
    </recommendedName>
</protein>
<evidence type="ECO:0000256" key="6">
    <source>
        <dbReference type="RuleBase" id="RU003540"/>
    </source>
</evidence>
<dbReference type="InterPro" id="IPR037104">
    <property type="entry name" value="Annexin_sf"/>
</dbReference>
<dbReference type="EMBL" id="JACEEZ010002071">
    <property type="protein sequence ID" value="KAG0728545.1"/>
    <property type="molecule type" value="Genomic_DNA"/>
</dbReference>
<dbReference type="OrthoDB" id="37886at2759"/>
<dbReference type="GO" id="GO:0005509">
    <property type="term" value="F:calcium ion binding"/>
    <property type="evidence" value="ECO:0007669"/>
    <property type="project" value="InterPro"/>
</dbReference>
<dbReference type="PROSITE" id="PS51897">
    <property type="entry name" value="ANNEXIN_2"/>
    <property type="match status" value="3"/>
</dbReference>
<dbReference type="Proteomes" id="UP000770661">
    <property type="component" value="Unassembled WGS sequence"/>
</dbReference>
<sequence>MFQGTITLNEDFEAEVSCGRLRKAMKGLGTDFPAITREVTACQNLQRQAVREAYATHGRDLLKDLQEELAGTYSDTILALFAAPYDLLVAALHHAFTRMGTNEKMVIDILCCRTSEEIESLKQHYKKRYNESLDEQLESELSGDFRILMRSLVASERDQNQTVDPAKAKADAQALYDAGVGTHTEEDTEDFITVFKSRSFPQLGEILEQYQRLAGRPIQDAIKEEFNGDMQIGLLAIVQRVRDPLGFYAERVNQTLAGPGTDDKALIRILVSRSEIDLEGIKERYKELYGRELSDDVKDDTRGEYQKLLLAIIN</sequence>
<dbReference type="PROSITE" id="PS00223">
    <property type="entry name" value="ANNEXIN_1"/>
    <property type="match status" value="1"/>
</dbReference>
<dbReference type="GO" id="GO:0012506">
    <property type="term" value="C:vesicle membrane"/>
    <property type="evidence" value="ECO:0007669"/>
    <property type="project" value="TreeGrafter"/>
</dbReference>
<evidence type="ECO:0000256" key="5">
    <source>
        <dbReference type="ARBA" id="ARBA00023302"/>
    </source>
</evidence>
<evidence type="ECO:0000313" key="7">
    <source>
        <dbReference type="EMBL" id="KAG0728545.1"/>
    </source>
</evidence>
<dbReference type="InterPro" id="IPR018252">
    <property type="entry name" value="Annexin_repeat_CS"/>
</dbReference>
<dbReference type="GO" id="GO:0001786">
    <property type="term" value="F:phosphatidylserine binding"/>
    <property type="evidence" value="ECO:0007669"/>
    <property type="project" value="TreeGrafter"/>
</dbReference>
<dbReference type="Gene3D" id="1.10.220.10">
    <property type="entry name" value="Annexin"/>
    <property type="match status" value="4"/>
</dbReference>
<evidence type="ECO:0000256" key="4">
    <source>
        <dbReference type="ARBA" id="ARBA00023216"/>
    </source>
</evidence>
<keyword evidence="8" id="KW-1185">Reference proteome</keyword>
<dbReference type="GO" id="GO:0005737">
    <property type="term" value="C:cytoplasm"/>
    <property type="evidence" value="ECO:0007669"/>
    <property type="project" value="TreeGrafter"/>
</dbReference>
<dbReference type="SMART" id="SM00335">
    <property type="entry name" value="ANX"/>
    <property type="match status" value="4"/>
</dbReference>
<dbReference type="PANTHER" id="PTHR10502:SF102">
    <property type="entry name" value="ANNEXIN B11"/>
    <property type="match status" value="1"/>
</dbReference>
<keyword evidence="2 6" id="KW-0677">Repeat</keyword>
<dbReference type="GO" id="GO:0005634">
    <property type="term" value="C:nucleus"/>
    <property type="evidence" value="ECO:0007669"/>
    <property type="project" value="TreeGrafter"/>
</dbReference>
<dbReference type="FunFam" id="1.10.220.10:FF:000001">
    <property type="entry name" value="Annexin"/>
    <property type="match status" value="1"/>
</dbReference>
<keyword evidence="5 6" id="KW-0111">Calcium/phospholipid-binding</keyword>
<dbReference type="Pfam" id="PF00191">
    <property type="entry name" value="Annexin"/>
    <property type="match status" value="4"/>
</dbReference>
<evidence type="ECO:0000313" key="8">
    <source>
        <dbReference type="Proteomes" id="UP000770661"/>
    </source>
</evidence>
<organism evidence="7 8">
    <name type="scientific">Chionoecetes opilio</name>
    <name type="common">Atlantic snow crab</name>
    <name type="synonym">Cancer opilio</name>
    <dbReference type="NCBI Taxonomy" id="41210"/>
    <lineage>
        <taxon>Eukaryota</taxon>
        <taxon>Metazoa</taxon>
        <taxon>Ecdysozoa</taxon>
        <taxon>Arthropoda</taxon>
        <taxon>Crustacea</taxon>
        <taxon>Multicrustacea</taxon>
        <taxon>Malacostraca</taxon>
        <taxon>Eumalacostraca</taxon>
        <taxon>Eucarida</taxon>
        <taxon>Decapoda</taxon>
        <taxon>Pleocyemata</taxon>
        <taxon>Brachyura</taxon>
        <taxon>Eubrachyura</taxon>
        <taxon>Majoidea</taxon>
        <taxon>Majidae</taxon>
        <taxon>Chionoecetes</taxon>
    </lineage>
</organism>
<dbReference type="GO" id="GO:0005544">
    <property type="term" value="F:calcium-dependent phospholipid binding"/>
    <property type="evidence" value="ECO:0007669"/>
    <property type="project" value="UniProtKB-KW"/>
</dbReference>
<dbReference type="GO" id="GO:0005886">
    <property type="term" value="C:plasma membrane"/>
    <property type="evidence" value="ECO:0007669"/>
    <property type="project" value="TreeGrafter"/>
</dbReference>
<name>A0A8J4YJ74_CHIOP</name>
<accession>A0A8J4YJ74</accession>
<gene>
    <name evidence="7" type="primary">ANXB12</name>
    <name evidence="7" type="ORF">GWK47_032269</name>
</gene>
<comment type="domain">
    <text evidence="6">A pair of annexin repeats may form one binding site for calcium and phospholipid.</text>
</comment>
<comment type="similarity">
    <text evidence="1 6">Belongs to the annexin family.</text>
</comment>
<keyword evidence="4 6" id="KW-0041">Annexin</keyword>
<keyword evidence="3 6" id="KW-0106">Calcium</keyword>
<evidence type="ECO:0000256" key="3">
    <source>
        <dbReference type="ARBA" id="ARBA00022837"/>
    </source>
</evidence>
<dbReference type="AlphaFoldDB" id="A0A8J4YJ74"/>
<dbReference type="PANTHER" id="PTHR10502">
    <property type="entry name" value="ANNEXIN"/>
    <property type="match status" value="1"/>
</dbReference>
<evidence type="ECO:0000256" key="2">
    <source>
        <dbReference type="ARBA" id="ARBA00022737"/>
    </source>
</evidence>
<comment type="caution">
    <text evidence="7">The sequence shown here is derived from an EMBL/GenBank/DDBJ whole genome shotgun (WGS) entry which is preliminary data.</text>
</comment>
<reference evidence="7" key="1">
    <citation type="submission" date="2020-07" db="EMBL/GenBank/DDBJ databases">
        <title>The High-quality genome of the commercially important snow crab, Chionoecetes opilio.</title>
        <authorList>
            <person name="Jeong J.-H."/>
            <person name="Ryu S."/>
        </authorList>
    </citation>
    <scope>NUCLEOTIDE SEQUENCE</scope>
    <source>
        <strain evidence="7">MADBK_172401_WGS</strain>
        <tissue evidence="7">Digestive gland</tissue>
    </source>
</reference>
<proteinExistence type="inferred from homology"/>
<dbReference type="FunFam" id="1.10.220.10:FF:000002">
    <property type="entry name" value="Annexin"/>
    <property type="match status" value="1"/>
</dbReference>
<dbReference type="InterPro" id="IPR001464">
    <property type="entry name" value="Annexin"/>
</dbReference>